<dbReference type="EMBL" id="CP016438">
    <property type="protein sequence ID" value="ANS70183.1"/>
    <property type="molecule type" value="Genomic_DNA"/>
</dbReference>
<organism evidence="1 2">
    <name type="scientific">Streptomyces lincolnensis</name>
    <dbReference type="NCBI Taxonomy" id="1915"/>
    <lineage>
        <taxon>Bacteria</taxon>
        <taxon>Bacillati</taxon>
        <taxon>Actinomycetota</taxon>
        <taxon>Actinomycetes</taxon>
        <taxon>Kitasatosporales</taxon>
        <taxon>Streptomycetaceae</taxon>
        <taxon>Streptomyces</taxon>
    </lineage>
</organism>
<dbReference type="Proteomes" id="UP000092598">
    <property type="component" value="Chromosome"/>
</dbReference>
<dbReference type="SUPFAM" id="SSF56059">
    <property type="entry name" value="Glutathione synthetase ATP-binding domain-like"/>
    <property type="match status" value="1"/>
</dbReference>
<dbReference type="Gene3D" id="3.30.1490.20">
    <property type="entry name" value="ATP-grasp fold, A domain"/>
    <property type="match status" value="1"/>
</dbReference>
<proteinExistence type="predicted"/>
<evidence type="ECO:0000313" key="1">
    <source>
        <dbReference type="EMBL" id="ANS70183.1"/>
    </source>
</evidence>
<sequence>MVVVADLLGGKGADLAEMARMVLPLPPGSTDACRAFLTSA</sequence>
<dbReference type="GO" id="GO:0005524">
    <property type="term" value="F:ATP binding"/>
    <property type="evidence" value="ECO:0007669"/>
    <property type="project" value="InterPro"/>
</dbReference>
<dbReference type="InterPro" id="IPR013815">
    <property type="entry name" value="ATP_grasp_subdomain_1"/>
</dbReference>
<protein>
    <submittedName>
        <fullName evidence="1">Pyruvate phosphate dikinase</fullName>
    </submittedName>
</protein>
<dbReference type="KEGG" id="sls:SLINC_7959"/>
<keyword evidence="2" id="KW-1185">Reference proteome</keyword>
<dbReference type="STRING" id="1915.SLINC_7959"/>
<keyword evidence="1" id="KW-0670">Pyruvate</keyword>
<dbReference type="GO" id="GO:0016301">
    <property type="term" value="F:kinase activity"/>
    <property type="evidence" value="ECO:0007669"/>
    <property type="project" value="UniProtKB-KW"/>
</dbReference>
<keyword evidence="1" id="KW-0418">Kinase</keyword>
<accession>A0A1B1MNQ5</accession>
<gene>
    <name evidence="1" type="ORF">SLINC_7959</name>
</gene>
<evidence type="ECO:0000313" key="2">
    <source>
        <dbReference type="Proteomes" id="UP000092598"/>
    </source>
</evidence>
<keyword evidence="1" id="KW-0808">Transferase</keyword>
<dbReference type="AlphaFoldDB" id="A0A1B1MNQ5"/>
<reference evidence="1 2" key="1">
    <citation type="submission" date="2016-07" db="EMBL/GenBank/DDBJ databases">
        <title>Enhancement of antibiotic productionsby engineered nitrateutilization in actinobacteria.</title>
        <authorList>
            <person name="Meng S.C."/>
        </authorList>
    </citation>
    <scope>NUCLEOTIDE SEQUENCE [LARGE SCALE GENOMIC DNA]</scope>
    <source>
        <strain evidence="1 2">NRRL 2936</strain>
    </source>
</reference>
<name>A0A1B1MNQ5_STRLN</name>